<protein>
    <submittedName>
        <fullName evidence="1">Uncharacterized protein</fullName>
    </submittedName>
</protein>
<organism evidence="1 2">
    <name type="scientific">Faucicola osloensis</name>
    <name type="common">Moraxella osloensis</name>
    <dbReference type="NCBI Taxonomy" id="34062"/>
    <lineage>
        <taxon>Bacteria</taxon>
        <taxon>Pseudomonadati</taxon>
        <taxon>Pseudomonadota</taxon>
        <taxon>Gammaproteobacteria</taxon>
        <taxon>Moraxellales</taxon>
        <taxon>Moraxellaceae</taxon>
        <taxon>Faucicola</taxon>
    </lineage>
</organism>
<evidence type="ECO:0000313" key="1">
    <source>
        <dbReference type="EMBL" id="ATR79767.1"/>
    </source>
</evidence>
<geneLocation type="plasmid" evidence="2">
    <name>pnp7-1</name>
</geneLocation>
<dbReference type="AlphaFoldDB" id="A0A2D2LXL4"/>
<sequence length="310" mass="34713">MKNTLIAIIDNFKYSKNHKLMLGSWMAESKAGHNALVNDDGKIHSKGTLLTPPFTVIRTHDNQSKMHVPTGQPLKNLNTLFYPDMITTIEEISQYVKYIDQFTIKQAQVAYNQLSPKGKLVVDDNESRNNFESNQLVQGRRALVKEKFNATWTDVILSYLNASIMMIVAYDGKRPIGIAVFNQSSACHFDNPADLFEALIEVYKQLTLSLDMVENQYNEQLKVGDFLQASSTSKPDAKLFYQVVKLGMNSENFDTILLVQAVTSDAKGRPIKDNFIGKPLSCIGSADFNGNVSYIVTPFEQNTPALLSRA</sequence>
<dbReference type="EMBL" id="CP024444">
    <property type="protein sequence ID" value="ATR79767.1"/>
    <property type="molecule type" value="Genomic_DNA"/>
</dbReference>
<name>A0A2D2LXL4_FAUOS</name>
<dbReference type="RefSeq" id="WP_100271110.1">
    <property type="nucleotide sequence ID" value="NZ_CP024444.1"/>
</dbReference>
<dbReference type="Proteomes" id="UP000229340">
    <property type="component" value="Plasmid pNP7-1"/>
</dbReference>
<accession>A0A2D2LXL4</accession>
<gene>
    <name evidence="1" type="ORF">NP7_10410</name>
</gene>
<proteinExistence type="predicted"/>
<reference evidence="2" key="1">
    <citation type="submission" date="2017-10" db="EMBL/GenBank/DDBJ databases">
        <title>Complete genome sequence of Moraxella osloensis NP7 isolated from human skin.</title>
        <authorList>
            <person name="Lee K."/>
            <person name="Lim J.Y."/>
            <person name="Hwang I."/>
        </authorList>
    </citation>
    <scope>NUCLEOTIDE SEQUENCE [LARGE SCALE GENOMIC DNA]</scope>
    <source>
        <strain evidence="2">NP7</strain>
        <plasmid evidence="2">pnp7-1</plasmid>
    </source>
</reference>
<evidence type="ECO:0000313" key="2">
    <source>
        <dbReference type="Proteomes" id="UP000229340"/>
    </source>
</evidence>
<keyword evidence="1" id="KW-0614">Plasmid</keyword>